<accession>A0A563W5Y0</accession>
<dbReference type="RefSeq" id="WP_144868552.1">
    <property type="nucleotide sequence ID" value="NZ_LR213854.1"/>
</dbReference>
<evidence type="ECO:0000313" key="3">
    <source>
        <dbReference type="Proteomes" id="UP000320055"/>
    </source>
</evidence>
<evidence type="ECO:0000259" key="1">
    <source>
        <dbReference type="Pfam" id="PF01590"/>
    </source>
</evidence>
<dbReference type="EMBL" id="CAACVJ010000707">
    <property type="protein sequence ID" value="VEP18953.1"/>
    <property type="molecule type" value="Genomic_DNA"/>
</dbReference>
<dbReference type="AlphaFoldDB" id="A0A563W5Y0"/>
<proteinExistence type="predicted"/>
<sequence length="195" mass="22737">MSIVNLPRPLGSILNQETSSYKSSDLSKIFDQLMIAMVGLLECDRCYLYFRDPKLSIGQTLHCYCRDPSIPNLQDNEPYSEPMYRAEKDPLFAAALQCERTIFIDDLASISHKENDIVFFQQNYKEQKSLIQAHICSNNQLWGIFQASQFHRHRPWKQFDRSLTSTVIDRITPLVSVYVKRKLRRTIQEINDGNN</sequence>
<organism evidence="2 3">
    <name type="scientific">Hyella patelloides LEGE 07179</name>
    <dbReference type="NCBI Taxonomy" id="945734"/>
    <lineage>
        <taxon>Bacteria</taxon>
        <taxon>Bacillati</taxon>
        <taxon>Cyanobacteriota</taxon>
        <taxon>Cyanophyceae</taxon>
        <taxon>Pleurocapsales</taxon>
        <taxon>Hyellaceae</taxon>
        <taxon>Hyella</taxon>
    </lineage>
</organism>
<name>A0A563W5Y0_9CYAN</name>
<feature type="domain" description="GAF" evidence="1">
    <location>
        <begin position="25"/>
        <end position="170"/>
    </location>
</feature>
<evidence type="ECO:0000313" key="2">
    <source>
        <dbReference type="EMBL" id="VEP18953.1"/>
    </source>
</evidence>
<gene>
    <name evidence="2" type="ORF">H1P_980011</name>
</gene>
<reference evidence="2 3" key="1">
    <citation type="submission" date="2019-01" db="EMBL/GenBank/DDBJ databases">
        <authorList>
            <person name="Brito A."/>
        </authorList>
    </citation>
    <scope>NUCLEOTIDE SEQUENCE [LARGE SCALE GENOMIC DNA]</scope>
    <source>
        <strain evidence="2">1</strain>
    </source>
</reference>
<dbReference type="InterPro" id="IPR003018">
    <property type="entry name" value="GAF"/>
</dbReference>
<dbReference type="Pfam" id="PF01590">
    <property type="entry name" value="GAF"/>
    <property type="match status" value="1"/>
</dbReference>
<dbReference type="SUPFAM" id="SSF55781">
    <property type="entry name" value="GAF domain-like"/>
    <property type="match status" value="1"/>
</dbReference>
<dbReference type="InterPro" id="IPR029016">
    <property type="entry name" value="GAF-like_dom_sf"/>
</dbReference>
<dbReference type="Gene3D" id="3.30.450.40">
    <property type="match status" value="1"/>
</dbReference>
<dbReference type="Proteomes" id="UP000320055">
    <property type="component" value="Unassembled WGS sequence"/>
</dbReference>
<keyword evidence="3" id="KW-1185">Reference proteome</keyword>
<dbReference type="OrthoDB" id="511135at2"/>
<protein>
    <submittedName>
        <fullName evidence="2">Putative GAF sensor protein</fullName>
    </submittedName>
</protein>